<keyword evidence="3" id="KW-1185">Reference proteome</keyword>
<dbReference type="Proteomes" id="UP000077315">
    <property type="component" value="Unassembled WGS sequence"/>
</dbReference>
<name>A0A162TTF0_PHYB8</name>
<organism evidence="2 3">
    <name type="scientific">Phycomyces blakesleeanus (strain ATCC 8743b / DSM 1359 / FGSC 10004 / NBRC 33097 / NRRL 1555)</name>
    <dbReference type="NCBI Taxonomy" id="763407"/>
    <lineage>
        <taxon>Eukaryota</taxon>
        <taxon>Fungi</taxon>
        <taxon>Fungi incertae sedis</taxon>
        <taxon>Mucoromycota</taxon>
        <taxon>Mucoromycotina</taxon>
        <taxon>Mucoromycetes</taxon>
        <taxon>Mucorales</taxon>
        <taxon>Phycomycetaceae</taxon>
        <taxon>Phycomyces</taxon>
    </lineage>
</organism>
<protein>
    <submittedName>
        <fullName evidence="2">Uncharacterized protein</fullName>
    </submittedName>
</protein>
<dbReference type="InParanoid" id="A0A162TTF0"/>
<dbReference type="AlphaFoldDB" id="A0A162TTF0"/>
<sequence length="101" mass="11546">MDFLVFVSGYNFILVPVTVIHIFVFLEYKITYSEGLLKRPTRPKSLSRISLYKLDGVSIISNHGQSFVQAKSEIQSFVQRLLILETPANPYKKILDKLLGL</sequence>
<accession>A0A162TTF0</accession>
<dbReference type="EMBL" id="KV440987">
    <property type="protein sequence ID" value="OAD70842.1"/>
    <property type="molecule type" value="Genomic_DNA"/>
</dbReference>
<evidence type="ECO:0000313" key="3">
    <source>
        <dbReference type="Proteomes" id="UP000077315"/>
    </source>
</evidence>
<evidence type="ECO:0000313" key="2">
    <source>
        <dbReference type="EMBL" id="OAD70842.1"/>
    </source>
</evidence>
<keyword evidence="1" id="KW-0472">Membrane</keyword>
<proteinExistence type="predicted"/>
<keyword evidence="1" id="KW-1133">Transmembrane helix</keyword>
<dbReference type="GeneID" id="29002136"/>
<evidence type="ECO:0000256" key="1">
    <source>
        <dbReference type="SAM" id="Phobius"/>
    </source>
</evidence>
<feature type="transmembrane region" description="Helical" evidence="1">
    <location>
        <begin position="12"/>
        <end position="30"/>
    </location>
</feature>
<reference evidence="3" key="1">
    <citation type="submission" date="2015-06" db="EMBL/GenBank/DDBJ databases">
        <title>Expansion of signal transduction pathways in fungi by whole-genome duplication.</title>
        <authorList>
            <consortium name="DOE Joint Genome Institute"/>
            <person name="Corrochano L.M."/>
            <person name="Kuo A."/>
            <person name="Marcet-Houben M."/>
            <person name="Polaino S."/>
            <person name="Salamov A."/>
            <person name="Villalobos J.M."/>
            <person name="Alvarez M.I."/>
            <person name="Avalos J."/>
            <person name="Benito E.P."/>
            <person name="Benoit I."/>
            <person name="Burger G."/>
            <person name="Camino L.P."/>
            <person name="Canovas D."/>
            <person name="Cerda-Olmedo E."/>
            <person name="Cheng J.-F."/>
            <person name="Dominguez A."/>
            <person name="Elias M."/>
            <person name="Eslava A.P."/>
            <person name="Glaser F."/>
            <person name="Grimwood J."/>
            <person name="Gutierrez G."/>
            <person name="Heitman J."/>
            <person name="Henrissat B."/>
            <person name="Iturriaga E.A."/>
            <person name="Lang B.F."/>
            <person name="Lavin J.L."/>
            <person name="Lee S."/>
            <person name="Li W."/>
            <person name="Lindquist E."/>
            <person name="Lopez-Garcia S."/>
            <person name="Luque E.M."/>
            <person name="Marcos A.T."/>
            <person name="Martin J."/>
            <person name="McCluskey K."/>
            <person name="Medina H.R."/>
            <person name="Miralles-Duran A."/>
            <person name="Miyazaki A."/>
            <person name="Munoz-Torres E."/>
            <person name="Oguiza J.A."/>
            <person name="Ohm R."/>
            <person name="Olmedo M."/>
            <person name="Orejas M."/>
            <person name="Ortiz-Castellanos L."/>
            <person name="Pisabarro A.G."/>
            <person name="Rodriguez-Romero J."/>
            <person name="Ruiz-Herrera J."/>
            <person name="Ruiz-Vazquez R."/>
            <person name="Sanz C."/>
            <person name="Schackwitz W."/>
            <person name="Schmutz J."/>
            <person name="Shahriari M."/>
            <person name="Shelest E."/>
            <person name="Silva-Franco F."/>
            <person name="Soanes D."/>
            <person name="Syed K."/>
            <person name="Tagua V.G."/>
            <person name="Talbot N.J."/>
            <person name="Thon M."/>
            <person name="De vries R.P."/>
            <person name="Wiebenga A."/>
            <person name="Yadav J.S."/>
            <person name="Braun E.L."/>
            <person name="Baker S."/>
            <person name="Garre V."/>
            <person name="Horwitz B."/>
            <person name="Torres-Martinez S."/>
            <person name="Idnurm A."/>
            <person name="Herrera-Estrella A."/>
            <person name="Gabaldon T."/>
            <person name="Grigoriev I.V."/>
        </authorList>
    </citation>
    <scope>NUCLEOTIDE SEQUENCE [LARGE SCALE GENOMIC DNA]</scope>
    <source>
        <strain evidence="3">NRRL 1555(-)</strain>
    </source>
</reference>
<dbReference type="RefSeq" id="XP_018288882.1">
    <property type="nucleotide sequence ID" value="XM_018441230.1"/>
</dbReference>
<keyword evidence="1" id="KW-0812">Transmembrane</keyword>
<dbReference type="VEuPathDB" id="FungiDB:PHYBLDRAFT_64083"/>
<gene>
    <name evidence="2" type="ORF">PHYBLDRAFT_64083</name>
</gene>